<feature type="compositionally biased region" description="Basic and acidic residues" evidence="1">
    <location>
        <begin position="22"/>
        <end position="39"/>
    </location>
</feature>
<protein>
    <submittedName>
        <fullName evidence="2">Uncharacterized protein</fullName>
    </submittedName>
</protein>
<evidence type="ECO:0000256" key="1">
    <source>
        <dbReference type="SAM" id="MobiDB-lite"/>
    </source>
</evidence>
<dbReference type="EMBL" id="CP002623">
    <property type="protein sequence ID" value="AEI94313.1"/>
    <property type="molecule type" value="Genomic_DNA"/>
</dbReference>
<evidence type="ECO:0000313" key="2">
    <source>
        <dbReference type="EMBL" id="AEI94313.1"/>
    </source>
</evidence>
<organism evidence="2 3">
    <name type="scientific">Roseobacter litoralis (strain ATCC 49566 / DSM 6996 / JCM 21268 / NBRC 15278 / OCh 149)</name>
    <dbReference type="NCBI Taxonomy" id="391595"/>
    <lineage>
        <taxon>Bacteria</taxon>
        <taxon>Pseudomonadati</taxon>
        <taxon>Pseudomonadota</taxon>
        <taxon>Alphaproteobacteria</taxon>
        <taxon>Rhodobacterales</taxon>
        <taxon>Roseobacteraceae</taxon>
        <taxon>Roseobacter</taxon>
    </lineage>
</organism>
<accession>F7ZBC7</accession>
<proteinExistence type="predicted"/>
<keyword evidence="3" id="KW-1185">Reference proteome</keyword>
<feature type="region of interest" description="Disordered" evidence="1">
    <location>
        <begin position="17"/>
        <end position="45"/>
    </location>
</feature>
<name>F7ZBC7_ROSLO</name>
<dbReference type="AlphaFoldDB" id="F7ZBC7"/>
<dbReference type="HOGENOM" id="CLU_2331920_0_0_5"/>
<sequence>MVTKAVIRKAVSTIMRAPQNRNRRDPYGSRAVKAKEHVTRNRNSGINDTDLIHVIQAVPGRCKMLPMHQVTDRRAPLAGLGHVWFGHLSLRKPEDIHG</sequence>
<dbReference type="KEGG" id="rli:RLO149_c023430"/>
<gene>
    <name evidence="2" type="ordered locus">RLO149_c023430</name>
</gene>
<dbReference type="STRING" id="391595.RLO149_c023430"/>
<reference evidence="2 3" key="1">
    <citation type="journal article" date="2011" name="BMC Genomics">
        <title>Comparative genome analysis and genome-guided physiological analysis of Roseobacter litoralis.</title>
        <authorList>
            <person name="Kalhoefer D."/>
            <person name="Thole S."/>
            <person name="Voget S."/>
            <person name="Lehmann R."/>
            <person name="Liesegang H."/>
            <person name="Wollher A."/>
            <person name="Daniel R."/>
            <person name="Simon M."/>
            <person name="Brinkhoff T."/>
        </authorList>
    </citation>
    <scope>NUCLEOTIDE SEQUENCE [LARGE SCALE GENOMIC DNA]</scope>
    <source>
        <strain evidence="3">ATCC 49566 / DSM 6996 / JCM 21268 / NBRC 15278 / OCh 149</strain>
    </source>
</reference>
<evidence type="ECO:0000313" key="3">
    <source>
        <dbReference type="Proteomes" id="UP000001353"/>
    </source>
</evidence>
<dbReference type="Proteomes" id="UP000001353">
    <property type="component" value="Chromosome"/>
</dbReference>